<dbReference type="InterPro" id="IPR027417">
    <property type="entry name" value="P-loop_NTPase"/>
</dbReference>
<dbReference type="CDD" id="cd01130">
    <property type="entry name" value="VirB11-like_ATPase"/>
    <property type="match status" value="1"/>
</dbReference>
<keyword evidence="4" id="KW-1185">Reference proteome</keyword>
<dbReference type="PANTHER" id="PTHR30486">
    <property type="entry name" value="TWITCHING MOTILITY PROTEIN PILT"/>
    <property type="match status" value="1"/>
</dbReference>
<dbReference type="Proteomes" id="UP001597181">
    <property type="component" value="Unassembled WGS sequence"/>
</dbReference>
<sequence>MTQNISALVDPRSTAIGSDARRALGGLLPLIDDPRVRDVMLHARGDIGRLWVDRGGGAEPVPGWQVASIELRHLAIALIAAGGRHLDELHPCADVRLGDGIRVHAVLDPVAVAGTAISIRLPAVSVPTLAELARGGLCDERTAATLRREVAERKNLLITGGAGTGKTTLLNALLGLAPANERIVSIEDVAELRPTHPHHVALEARQANIEGAGEVGLEQLLREALRMRPDRIVLGECRGAEVATLLAALNTGHRGGAGTLHANRLAEVPARLEALGMLAGLTAAALARQATALDLVVHVERSGGRHRIADLGELRVGERGTLELAEAGGHR</sequence>
<gene>
    <name evidence="3" type="ORF">ACFQ3U_08775</name>
</gene>
<evidence type="ECO:0000313" key="4">
    <source>
        <dbReference type="Proteomes" id="UP001597181"/>
    </source>
</evidence>
<comment type="caution">
    <text evidence="3">The sequence shown here is derived from an EMBL/GenBank/DDBJ whole genome shotgun (WGS) entry which is preliminary data.</text>
</comment>
<feature type="domain" description="Bacterial type II secretion system protein E" evidence="2">
    <location>
        <begin position="86"/>
        <end position="287"/>
    </location>
</feature>
<dbReference type="Gene3D" id="3.30.450.370">
    <property type="match status" value="1"/>
</dbReference>
<dbReference type="Pfam" id="PF00437">
    <property type="entry name" value="T2SSE"/>
    <property type="match status" value="1"/>
</dbReference>
<evidence type="ECO:0000256" key="1">
    <source>
        <dbReference type="ARBA" id="ARBA00006611"/>
    </source>
</evidence>
<name>A0ABW3TMR8_9MICO</name>
<dbReference type="EMBL" id="JBHTLY010000003">
    <property type="protein sequence ID" value="MFD1201985.1"/>
    <property type="molecule type" value="Genomic_DNA"/>
</dbReference>
<dbReference type="RefSeq" id="WP_343961855.1">
    <property type="nucleotide sequence ID" value="NZ_BAAAKZ010000013.1"/>
</dbReference>
<reference evidence="4" key="1">
    <citation type="journal article" date="2019" name="Int. J. Syst. Evol. Microbiol.">
        <title>The Global Catalogue of Microorganisms (GCM) 10K type strain sequencing project: providing services to taxonomists for standard genome sequencing and annotation.</title>
        <authorList>
            <consortium name="The Broad Institute Genomics Platform"/>
            <consortium name="The Broad Institute Genome Sequencing Center for Infectious Disease"/>
            <person name="Wu L."/>
            <person name="Ma J."/>
        </authorList>
    </citation>
    <scope>NUCLEOTIDE SEQUENCE [LARGE SCALE GENOMIC DNA]</scope>
    <source>
        <strain evidence="4">CCUG 50213</strain>
    </source>
</reference>
<dbReference type="Gene3D" id="3.40.50.300">
    <property type="entry name" value="P-loop containing nucleotide triphosphate hydrolases"/>
    <property type="match status" value="1"/>
</dbReference>
<protein>
    <submittedName>
        <fullName evidence="3">CpaF family protein</fullName>
    </submittedName>
</protein>
<proteinExistence type="inferred from homology"/>
<evidence type="ECO:0000259" key="2">
    <source>
        <dbReference type="Pfam" id="PF00437"/>
    </source>
</evidence>
<evidence type="ECO:0000313" key="3">
    <source>
        <dbReference type="EMBL" id="MFD1201985.1"/>
    </source>
</evidence>
<accession>A0ABW3TMR8</accession>
<dbReference type="PANTHER" id="PTHR30486:SF6">
    <property type="entry name" value="TYPE IV PILUS RETRACTATION ATPASE PILT"/>
    <property type="match status" value="1"/>
</dbReference>
<dbReference type="SUPFAM" id="SSF52540">
    <property type="entry name" value="P-loop containing nucleoside triphosphate hydrolases"/>
    <property type="match status" value="1"/>
</dbReference>
<dbReference type="InterPro" id="IPR050921">
    <property type="entry name" value="T4SS_GSP_E_ATPase"/>
</dbReference>
<dbReference type="InterPro" id="IPR001482">
    <property type="entry name" value="T2SS/T4SS_dom"/>
</dbReference>
<comment type="similarity">
    <text evidence="1">Belongs to the GSP E family.</text>
</comment>
<organism evidence="3 4">
    <name type="scientific">Leucobacter albus</name>
    <dbReference type="NCBI Taxonomy" id="272210"/>
    <lineage>
        <taxon>Bacteria</taxon>
        <taxon>Bacillati</taxon>
        <taxon>Actinomycetota</taxon>
        <taxon>Actinomycetes</taxon>
        <taxon>Micrococcales</taxon>
        <taxon>Microbacteriaceae</taxon>
        <taxon>Leucobacter</taxon>
    </lineage>
</organism>